<dbReference type="EMBL" id="KV417825">
    <property type="protein sequence ID" value="KZP05672.1"/>
    <property type="molecule type" value="Genomic_DNA"/>
</dbReference>
<accession>A0A167W413</accession>
<sequence>MPASCVIALFPFHFVSPPNVLSTALVLLRENEPVGELELLTAYPGCSCAELVQQKVYRGRCGVYLRGKSKESAHGTLRWNLSLAFRVNGGSKASVTYAFSSAGPTAVAVEAAAAIRTMDEPSNVVVLRPETVAVTLSAPARVLEEVEEELLEVKKRKQLTVIEIVASRVTPAALSAGSPVA</sequence>
<reference evidence="1" key="1">
    <citation type="journal article" date="2016" name="Mol. Biol. Evol.">
        <title>Comparative Genomics of Early-Diverging Mushroom-Forming Fungi Provides Insights into the Origins of Lignocellulose Decay Capabilities.</title>
        <authorList>
            <person name="Nagy L.G."/>
            <person name="Riley R."/>
            <person name="Tritt A."/>
            <person name="Adam C."/>
            <person name="Daum C."/>
            <person name="Floudas D."/>
            <person name="Sun H."/>
            <person name="Yadav J.S."/>
            <person name="Pangilinan J."/>
            <person name="Larsson K.H."/>
            <person name="Matsuura K."/>
            <person name="Barry K."/>
            <person name="Labutti K."/>
            <person name="Kuo R."/>
            <person name="Ohm R.A."/>
            <person name="Bhattacharya S.S."/>
            <person name="Shirouzu T."/>
            <person name="Yoshinaga Y."/>
            <person name="Martin F.M."/>
            <person name="Grigoriev I.V."/>
            <person name="Hibbett D.S."/>
        </authorList>
    </citation>
    <scope>NUCLEOTIDE SEQUENCE [LARGE SCALE GENOMIC DNA]</scope>
    <source>
        <strain evidence="1">CBS 109695</strain>
    </source>
</reference>
<dbReference type="AlphaFoldDB" id="A0A167W413"/>
<organism evidence="1">
    <name type="scientific">Athelia psychrophila</name>
    <dbReference type="NCBI Taxonomy" id="1759441"/>
    <lineage>
        <taxon>Eukaryota</taxon>
        <taxon>Fungi</taxon>
        <taxon>Dikarya</taxon>
        <taxon>Basidiomycota</taxon>
        <taxon>Agaricomycotina</taxon>
        <taxon>Agaricomycetes</taxon>
        <taxon>Agaricomycetidae</taxon>
        <taxon>Atheliales</taxon>
        <taxon>Atheliaceae</taxon>
        <taxon>Athelia</taxon>
    </lineage>
</organism>
<gene>
    <name evidence="1" type="ORF">FIBSPDRAFT_903356</name>
</gene>
<name>A0A167W413_9AGAM</name>
<evidence type="ECO:0000313" key="1">
    <source>
        <dbReference type="EMBL" id="KZP05672.1"/>
    </source>
</evidence>
<proteinExistence type="predicted"/>
<protein>
    <submittedName>
        <fullName evidence="1">Uncharacterized protein</fullName>
    </submittedName>
</protein>